<dbReference type="EMBL" id="GBXM01090867">
    <property type="protein sequence ID" value="JAH17710.1"/>
    <property type="molecule type" value="Transcribed_RNA"/>
</dbReference>
<keyword evidence="1" id="KW-0472">Membrane</keyword>
<keyword evidence="1" id="KW-1133">Transmembrane helix</keyword>
<reference evidence="2" key="2">
    <citation type="journal article" date="2015" name="Fish Shellfish Immunol.">
        <title>Early steps in the European eel (Anguilla anguilla)-Vibrio vulnificus interaction in the gills: Role of the RtxA13 toxin.</title>
        <authorList>
            <person name="Callol A."/>
            <person name="Pajuelo D."/>
            <person name="Ebbesson L."/>
            <person name="Teles M."/>
            <person name="MacKenzie S."/>
            <person name="Amaro C."/>
        </authorList>
    </citation>
    <scope>NUCLEOTIDE SEQUENCE</scope>
</reference>
<proteinExistence type="predicted"/>
<dbReference type="EMBL" id="GBXM01105743">
    <property type="protein sequence ID" value="JAH02834.1"/>
    <property type="molecule type" value="Transcribed_RNA"/>
</dbReference>
<keyword evidence="1" id="KW-0812">Transmembrane</keyword>
<name>A0A0E9QN11_ANGAN</name>
<protein>
    <submittedName>
        <fullName evidence="2">Uncharacterized protein</fullName>
    </submittedName>
</protein>
<evidence type="ECO:0000313" key="2">
    <source>
        <dbReference type="EMBL" id="JAH17710.1"/>
    </source>
</evidence>
<organism evidence="2">
    <name type="scientific">Anguilla anguilla</name>
    <name type="common">European freshwater eel</name>
    <name type="synonym">Muraena anguilla</name>
    <dbReference type="NCBI Taxonomy" id="7936"/>
    <lineage>
        <taxon>Eukaryota</taxon>
        <taxon>Metazoa</taxon>
        <taxon>Chordata</taxon>
        <taxon>Craniata</taxon>
        <taxon>Vertebrata</taxon>
        <taxon>Euteleostomi</taxon>
        <taxon>Actinopterygii</taxon>
        <taxon>Neopterygii</taxon>
        <taxon>Teleostei</taxon>
        <taxon>Anguilliformes</taxon>
        <taxon>Anguillidae</taxon>
        <taxon>Anguilla</taxon>
    </lineage>
</organism>
<feature type="transmembrane region" description="Helical" evidence="1">
    <location>
        <begin position="15"/>
        <end position="35"/>
    </location>
</feature>
<reference evidence="2" key="1">
    <citation type="submission" date="2014-11" db="EMBL/GenBank/DDBJ databases">
        <authorList>
            <person name="Amaro Gonzalez C."/>
        </authorList>
    </citation>
    <scope>NUCLEOTIDE SEQUENCE</scope>
</reference>
<sequence length="57" mass="6639">MCLTYPFVRSAVRLAHINLSTQYILAVFTVTLWIMCHKAHTIHTSTYKTVNMDYDCD</sequence>
<accession>A0A0E9QN11</accession>
<evidence type="ECO:0000256" key="1">
    <source>
        <dbReference type="SAM" id="Phobius"/>
    </source>
</evidence>
<dbReference type="AlphaFoldDB" id="A0A0E9QN11"/>